<evidence type="ECO:0000256" key="2">
    <source>
        <dbReference type="ARBA" id="ARBA00024867"/>
    </source>
</evidence>
<keyword evidence="7" id="KW-1185">Reference proteome</keyword>
<comment type="caution">
    <text evidence="6">The sequence shown here is derived from an EMBL/GenBank/DDBJ whole genome shotgun (WGS) entry which is preliminary data.</text>
</comment>
<dbReference type="EMBL" id="JAGGLM010000007">
    <property type="protein sequence ID" value="MBP2032854.1"/>
    <property type="molecule type" value="Genomic_DNA"/>
</dbReference>
<protein>
    <recommendedName>
        <fullName evidence="1">Stage 0 sporulation protein A homolog</fullName>
    </recommendedName>
</protein>
<dbReference type="PANTHER" id="PTHR47233:SF3">
    <property type="entry name" value="CHEMOTAXIS PROTEIN CHEV"/>
    <property type="match status" value="1"/>
</dbReference>
<evidence type="ECO:0000313" key="6">
    <source>
        <dbReference type="EMBL" id="MBP2032854.1"/>
    </source>
</evidence>
<keyword evidence="3" id="KW-0597">Phosphoprotein</keyword>
<gene>
    <name evidence="6" type="ORF">J2Z42_001528</name>
</gene>
<evidence type="ECO:0000256" key="3">
    <source>
        <dbReference type="PROSITE-ProRule" id="PRU00169"/>
    </source>
</evidence>
<dbReference type="SUPFAM" id="SSF52172">
    <property type="entry name" value="CheY-like"/>
    <property type="match status" value="1"/>
</dbReference>
<accession>A0ABS4KS37</accession>
<name>A0ABS4KS37_9CLOT</name>
<evidence type="ECO:0000259" key="4">
    <source>
        <dbReference type="PROSITE" id="PS50110"/>
    </source>
</evidence>
<dbReference type="PIRSF" id="PIRSF002867">
    <property type="entry name" value="CheV"/>
    <property type="match status" value="1"/>
</dbReference>
<dbReference type="PROSITE" id="PS50851">
    <property type="entry name" value="CHEW"/>
    <property type="match status" value="1"/>
</dbReference>
<comment type="function">
    <text evidence="2">May play the central regulatory role in sporulation. It may be an element of the effector pathway responsible for the activation of sporulation genes in response to nutritional stress. Spo0A may act in concert with spo0H (a sigma factor) to control the expression of some genes that are critical to the sporulation process.</text>
</comment>
<feature type="modified residue" description="4-aspartylphosphate" evidence="3">
    <location>
        <position position="230"/>
    </location>
</feature>
<dbReference type="InterPro" id="IPR024181">
    <property type="entry name" value="Chemotax_regulator_CheV"/>
</dbReference>
<proteinExistence type="predicted"/>
<dbReference type="SMART" id="SM00448">
    <property type="entry name" value="REC"/>
    <property type="match status" value="1"/>
</dbReference>
<dbReference type="Proteomes" id="UP001519307">
    <property type="component" value="Unassembled WGS sequence"/>
</dbReference>
<evidence type="ECO:0000256" key="1">
    <source>
        <dbReference type="ARBA" id="ARBA00018672"/>
    </source>
</evidence>
<feature type="domain" description="Response regulatory" evidence="4">
    <location>
        <begin position="170"/>
        <end position="297"/>
    </location>
</feature>
<feature type="domain" description="CheW-like" evidence="5">
    <location>
        <begin position="13"/>
        <end position="149"/>
    </location>
</feature>
<dbReference type="PROSITE" id="PS50110">
    <property type="entry name" value="RESPONSE_REGULATORY"/>
    <property type="match status" value="1"/>
</dbReference>
<dbReference type="SUPFAM" id="SSF50341">
    <property type="entry name" value="CheW-like"/>
    <property type="match status" value="1"/>
</dbReference>
<dbReference type="InterPro" id="IPR002545">
    <property type="entry name" value="CheW-lke_dom"/>
</dbReference>
<dbReference type="Gene3D" id="2.40.50.180">
    <property type="entry name" value="CheA-289, Domain 4"/>
    <property type="match status" value="1"/>
</dbReference>
<dbReference type="SMART" id="SM00260">
    <property type="entry name" value="CheW"/>
    <property type="match status" value="1"/>
</dbReference>
<dbReference type="RefSeq" id="WP_209702010.1">
    <property type="nucleotide sequence ID" value="NZ_JAGGLM010000007.1"/>
</dbReference>
<dbReference type="PANTHER" id="PTHR47233">
    <property type="entry name" value="CHEMOTAXIS PROTEIN CHEV"/>
    <property type="match status" value="1"/>
</dbReference>
<dbReference type="InterPro" id="IPR036061">
    <property type="entry name" value="CheW-like_dom_sf"/>
</dbReference>
<dbReference type="InterPro" id="IPR001789">
    <property type="entry name" value="Sig_transdc_resp-reg_receiver"/>
</dbReference>
<evidence type="ECO:0000313" key="7">
    <source>
        <dbReference type="Proteomes" id="UP001519307"/>
    </source>
</evidence>
<dbReference type="Gene3D" id="2.30.30.40">
    <property type="entry name" value="SH3 Domains"/>
    <property type="match status" value="1"/>
</dbReference>
<dbReference type="Pfam" id="PF00072">
    <property type="entry name" value="Response_reg"/>
    <property type="match status" value="1"/>
</dbReference>
<dbReference type="Pfam" id="PF01584">
    <property type="entry name" value="CheW"/>
    <property type="match status" value="1"/>
</dbReference>
<dbReference type="Gene3D" id="3.40.50.2300">
    <property type="match status" value="1"/>
</dbReference>
<evidence type="ECO:0000259" key="5">
    <source>
        <dbReference type="PROSITE" id="PS50851"/>
    </source>
</evidence>
<sequence>MESKILLESGTGELEILEFIINDKHYAINVIKVKEVIKLDNLRKLPQSHPAVGGLMLCRNEIIPLINLKYILEKGSKIDKESKVIICEFNKLKVGFNIDSIVGVHRIGWDKIMKPDDISTDSLVIGNIVLDNKIILMLDFEKIVTDINPSTGISEDKIVEVDYKDRSNIKVALADDSALIRKLLKDTLTKAGFKNLKLFNDGKQALDYLEDLVEKKKENFIEDVQILITDVEMPQMDGHTLTRKIKEHPILKKLPVIIFSSLITDDLKHKGVSVGADAQLSKPEISDLVKVIDKFVENKI</sequence>
<reference evidence="6 7" key="1">
    <citation type="submission" date="2021-03" db="EMBL/GenBank/DDBJ databases">
        <title>Genomic Encyclopedia of Type Strains, Phase IV (KMG-IV): sequencing the most valuable type-strain genomes for metagenomic binning, comparative biology and taxonomic classification.</title>
        <authorList>
            <person name="Goeker M."/>
        </authorList>
    </citation>
    <scope>NUCLEOTIDE SEQUENCE [LARGE SCALE GENOMIC DNA]</scope>
    <source>
        <strain evidence="6 7">DSM 28783</strain>
    </source>
</reference>
<organism evidence="6 7">
    <name type="scientific">Clostridium algifaecis</name>
    <dbReference type="NCBI Taxonomy" id="1472040"/>
    <lineage>
        <taxon>Bacteria</taxon>
        <taxon>Bacillati</taxon>
        <taxon>Bacillota</taxon>
        <taxon>Clostridia</taxon>
        <taxon>Eubacteriales</taxon>
        <taxon>Clostridiaceae</taxon>
        <taxon>Clostridium</taxon>
    </lineage>
</organism>
<dbReference type="InterPro" id="IPR011006">
    <property type="entry name" value="CheY-like_superfamily"/>
</dbReference>